<dbReference type="STRING" id="1549855.AY555_00430"/>
<dbReference type="Gene3D" id="3.40.50.2300">
    <property type="match status" value="2"/>
</dbReference>
<dbReference type="AlphaFoldDB" id="A0A143DB65"/>
<dbReference type="Pfam" id="PF04392">
    <property type="entry name" value="ABC_sub_bind"/>
    <property type="match status" value="1"/>
</dbReference>
<feature type="signal peptide" evidence="1">
    <location>
        <begin position="1"/>
        <end position="30"/>
    </location>
</feature>
<evidence type="ECO:0000256" key="1">
    <source>
        <dbReference type="SAM" id="SignalP"/>
    </source>
</evidence>
<dbReference type="PANTHER" id="PTHR35271">
    <property type="entry name" value="ABC TRANSPORTER, SUBSTRATE-BINDING LIPOPROTEIN-RELATED"/>
    <property type="match status" value="1"/>
</dbReference>
<accession>A0A143DB65</accession>
<reference evidence="2 3" key="1">
    <citation type="submission" date="2016-02" db="EMBL/GenBank/DDBJ databases">
        <title>Complete Genome of H5569, the type strain of the newly described species Haematospirillium jordaniae.</title>
        <authorList>
            <person name="Nicholson A.C."/>
            <person name="Humrighouse B.W."/>
            <person name="Loparov V."/>
            <person name="McQuiston J.R."/>
        </authorList>
    </citation>
    <scope>NUCLEOTIDE SEQUENCE [LARGE SCALE GENOMIC DNA]</scope>
    <source>
        <strain evidence="2 3">H5569</strain>
    </source>
</reference>
<dbReference type="Proteomes" id="UP000076066">
    <property type="component" value="Chromosome"/>
</dbReference>
<evidence type="ECO:0000313" key="3">
    <source>
        <dbReference type="Proteomes" id="UP000076066"/>
    </source>
</evidence>
<evidence type="ECO:0008006" key="4">
    <source>
        <dbReference type="Google" id="ProtNLM"/>
    </source>
</evidence>
<proteinExistence type="predicted"/>
<dbReference type="CDD" id="cd06325">
    <property type="entry name" value="PBP1_ABC_unchar_transporter"/>
    <property type="match status" value="1"/>
</dbReference>
<protein>
    <recommendedName>
        <fullName evidence="4">ABC transporter substrate-binding protein</fullName>
    </recommendedName>
</protein>
<evidence type="ECO:0000313" key="2">
    <source>
        <dbReference type="EMBL" id="AMW33886.1"/>
    </source>
</evidence>
<keyword evidence="1" id="KW-0732">Signal</keyword>
<dbReference type="GeneID" id="53315629"/>
<dbReference type="OrthoDB" id="7342842at2"/>
<sequence>MMILRSTPLRFSAAVCFGLACAVLSFSAAAAEQKTVLMVLWRGVTAVEQSFRSKIEEGGYSVTYTEILSKQDRTVLGEKIRALQEDIAGKKFDIVYCFGTTACQMTVQVVRGAVPVLFVNVFDPVGAGLVHSMKIPGGNVTGVTIGVPVNAQLDALSRLVPIKRLFLLFNARESNANLFADQVRGWAGPAGVEVLERRVAPGTDALERALVSISSDELSADALFIGTDSYLISQAADIHQAVGARVPLLASGEDPVRKGWLATWAPRAEDIGRAAAEMALAVFKGQDASMLPVILPKPHLIVSKAAADLHKATIPDGSVILP</sequence>
<dbReference type="PROSITE" id="PS51257">
    <property type="entry name" value="PROKAR_LIPOPROTEIN"/>
    <property type="match status" value="1"/>
</dbReference>
<dbReference type="EMBL" id="CP014525">
    <property type="protein sequence ID" value="AMW33886.1"/>
    <property type="molecule type" value="Genomic_DNA"/>
</dbReference>
<gene>
    <name evidence="2" type="ORF">AY555_00430</name>
</gene>
<keyword evidence="3" id="KW-1185">Reference proteome</keyword>
<dbReference type="InterPro" id="IPR007487">
    <property type="entry name" value="ABC_transpt-TYRBP-like"/>
</dbReference>
<dbReference type="RefSeq" id="WP_066131949.1">
    <property type="nucleotide sequence ID" value="NZ_CP014525.1"/>
</dbReference>
<feature type="chain" id="PRO_5044368564" description="ABC transporter substrate-binding protein" evidence="1">
    <location>
        <begin position="31"/>
        <end position="322"/>
    </location>
</feature>
<organism evidence="2 3">
    <name type="scientific">Haematospirillum jordaniae</name>
    <dbReference type="NCBI Taxonomy" id="1549855"/>
    <lineage>
        <taxon>Bacteria</taxon>
        <taxon>Pseudomonadati</taxon>
        <taxon>Pseudomonadota</taxon>
        <taxon>Alphaproteobacteria</taxon>
        <taxon>Rhodospirillales</taxon>
        <taxon>Novispirillaceae</taxon>
        <taxon>Haematospirillum</taxon>
    </lineage>
</organism>
<name>A0A143DB65_9PROT</name>
<dbReference type="PANTHER" id="PTHR35271:SF1">
    <property type="entry name" value="ABC TRANSPORTER, SUBSTRATE-BINDING LIPOPROTEIN"/>
    <property type="match status" value="1"/>
</dbReference>
<dbReference type="KEGG" id="hjo:AY555_00430"/>